<dbReference type="SUPFAM" id="SSF81301">
    <property type="entry name" value="Nucleotidyltransferase"/>
    <property type="match status" value="1"/>
</dbReference>
<keyword evidence="7" id="KW-0503">Monooxygenase</keyword>
<evidence type="ECO:0000256" key="3">
    <source>
        <dbReference type="ARBA" id="ARBA00022827"/>
    </source>
</evidence>
<comment type="caution">
    <text evidence="7">The sequence shown here is derived from an EMBL/GenBank/DDBJ whole genome shotgun (WGS) entry which is preliminary data.</text>
</comment>
<reference evidence="7" key="1">
    <citation type="submission" date="2022-10" db="EMBL/GenBank/DDBJ databases">
        <title>Culturing micro-colonial fungi from biological soil crusts in the Mojave desert and describing Neophaeococcomyces mojavensis, and introducing the new genera and species Taxawa tesnikishii.</title>
        <authorList>
            <person name="Kurbessoian T."/>
            <person name="Stajich J.E."/>
        </authorList>
    </citation>
    <scope>NUCLEOTIDE SEQUENCE</scope>
    <source>
        <strain evidence="7">TK_1</strain>
    </source>
</reference>
<sequence>MSSPVIVEDYNIAWPSDFEAIRAQLWPTIHDSALATEHVGSTAVPGLAAKPIIDIDIVVKSPEDSRDVIMKLQSLGYKHLGNKGIVGREAFLAPAGAIRQNLYVSVEGCVALRNHLLLRDHLRKDGEAREEYGQLKKQLAARYPEDVDRYCEAKTGFILGILKQYGLGDEELRGIEEANKVAGDPSGVGSCAFDVKSIAIIGAGPSGLAAAKFLLAEKAFRKIDVFEQRSTVGGVWNYTPEDQTDVAFTVPSTDPHVPIDEPIWHEHAACGDLSSGSSTPNGSSTTTDSSSPSPPNGAQHQKPSREAQFISPMYERLETNIPKPLMRFSDTPFPEHLQLFPKHQDVEDYLIGYSRDVQHLIHFQTQVVSVRPTSTSKWHVTTSDLFSGQQTTALYDAVIVASGHFAVPYVPAIPGLEDWNAAYPGAISHSKFYRRPENFRGRKVVVVGNGASGLDIGSQIAQYCAQPLLVSQKSESYMSPGKSTAKLELPPIRRFISSGRAVEFEDGRVERDIDAVVFCTGYLYSLPFLEGLDPPLITDGERVEQVYQHLFYIPRPTLSLLVLPQRIIPFPVAEIQAAVVARVYSNTIALPSVKEMRDWERKVREENGEGAAFHMLNFPKDARYINELYDWAAEAPLREGLENGGRGKMGKRWGEWEFWARERFPAIRRAFVERGEERAKVTKLEEIGFDFEKWKEEERCNRLEEKRI</sequence>
<dbReference type="Gene3D" id="3.30.460.10">
    <property type="entry name" value="Beta Polymerase, domain 2"/>
    <property type="match status" value="1"/>
</dbReference>
<dbReference type="SUPFAM" id="SSF51905">
    <property type="entry name" value="FAD/NAD(P)-binding domain"/>
    <property type="match status" value="2"/>
</dbReference>
<dbReference type="Gene3D" id="3.50.50.60">
    <property type="entry name" value="FAD/NAD(P)-binding domain"/>
    <property type="match status" value="2"/>
</dbReference>
<name>A0ABQ9NN42_9PEZI</name>
<dbReference type="EMBL" id="JAPDRL010000064">
    <property type="protein sequence ID" value="KAJ9660586.1"/>
    <property type="molecule type" value="Genomic_DNA"/>
</dbReference>
<dbReference type="Proteomes" id="UP001172684">
    <property type="component" value="Unassembled WGS sequence"/>
</dbReference>
<evidence type="ECO:0000256" key="5">
    <source>
        <dbReference type="ARBA" id="ARBA00023002"/>
    </source>
</evidence>
<dbReference type="PRINTS" id="PR00370">
    <property type="entry name" value="FMOXYGENASE"/>
</dbReference>
<dbReference type="InterPro" id="IPR036188">
    <property type="entry name" value="FAD/NAD-bd_sf"/>
</dbReference>
<evidence type="ECO:0000313" key="7">
    <source>
        <dbReference type="EMBL" id="KAJ9660586.1"/>
    </source>
</evidence>
<feature type="region of interest" description="Disordered" evidence="6">
    <location>
        <begin position="269"/>
        <end position="306"/>
    </location>
</feature>
<keyword evidence="2" id="KW-0285">Flavoprotein</keyword>
<protein>
    <submittedName>
        <fullName evidence="7">Monooxygenase</fullName>
    </submittedName>
</protein>
<dbReference type="InterPro" id="IPR000960">
    <property type="entry name" value="Flavin_mOase"/>
</dbReference>
<keyword evidence="3" id="KW-0274">FAD</keyword>
<dbReference type="Pfam" id="PF13450">
    <property type="entry name" value="NAD_binding_8"/>
    <property type="match status" value="1"/>
</dbReference>
<dbReference type="InterPro" id="IPR007344">
    <property type="entry name" value="GrpB/CoaE"/>
</dbReference>
<comment type="similarity">
    <text evidence="1">Belongs to the FMO family.</text>
</comment>
<dbReference type="Pfam" id="PF04229">
    <property type="entry name" value="GrpB"/>
    <property type="match status" value="1"/>
</dbReference>
<organism evidence="7 8">
    <name type="scientific">Coniosporium apollinis</name>
    <dbReference type="NCBI Taxonomy" id="61459"/>
    <lineage>
        <taxon>Eukaryota</taxon>
        <taxon>Fungi</taxon>
        <taxon>Dikarya</taxon>
        <taxon>Ascomycota</taxon>
        <taxon>Pezizomycotina</taxon>
        <taxon>Dothideomycetes</taxon>
        <taxon>Dothideomycetes incertae sedis</taxon>
        <taxon>Coniosporium</taxon>
    </lineage>
</organism>
<dbReference type="InterPro" id="IPR050346">
    <property type="entry name" value="FMO-like"/>
</dbReference>
<keyword evidence="8" id="KW-1185">Reference proteome</keyword>
<dbReference type="InterPro" id="IPR020946">
    <property type="entry name" value="Flavin_mOase-like"/>
</dbReference>
<feature type="compositionally biased region" description="Low complexity" evidence="6">
    <location>
        <begin position="274"/>
        <end position="291"/>
    </location>
</feature>
<dbReference type="InterPro" id="IPR043519">
    <property type="entry name" value="NT_sf"/>
</dbReference>
<evidence type="ECO:0000256" key="2">
    <source>
        <dbReference type="ARBA" id="ARBA00022630"/>
    </source>
</evidence>
<evidence type="ECO:0000256" key="6">
    <source>
        <dbReference type="SAM" id="MobiDB-lite"/>
    </source>
</evidence>
<keyword evidence="4" id="KW-0521">NADP</keyword>
<evidence type="ECO:0000256" key="4">
    <source>
        <dbReference type="ARBA" id="ARBA00022857"/>
    </source>
</evidence>
<dbReference type="Pfam" id="PF00743">
    <property type="entry name" value="FMO-like"/>
    <property type="match status" value="2"/>
</dbReference>
<accession>A0ABQ9NN42</accession>
<proteinExistence type="inferred from homology"/>
<evidence type="ECO:0000256" key="1">
    <source>
        <dbReference type="ARBA" id="ARBA00009183"/>
    </source>
</evidence>
<dbReference type="PANTHER" id="PTHR23023">
    <property type="entry name" value="DIMETHYLANILINE MONOOXYGENASE"/>
    <property type="match status" value="1"/>
</dbReference>
<keyword evidence="5" id="KW-0560">Oxidoreductase</keyword>
<dbReference type="GO" id="GO:0004497">
    <property type="term" value="F:monooxygenase activity"/>
    <property type="evidence" value="ECO:0007669"/>
    <property type="project" value="UniProtKB-KW"/>
</dbReference>
<evidence type="ECO:0000313" key="8">
    <source>
        <dbReference type="Proteomes" id="UP001172684"/>
    </source>
</evidence>
<gene>
    <name evidence="7" type="primary">FMO1</name>
    <name evidence="7" type="ORF">H2201_006844</name>
</gene>